<dbReference type="RefSeq" id="WP_117928053.1">
    <property type="nucleotide sequence ID" value="NZ_JAOQJZ010000020.1"/>
</dbReference>
<accession>A0AAE3IIS9</accession>
<organism evidence="2 3">
    <name type="scientific">Hominimerdicola aceti</name>
    <dbReference type="NCBI Taxonomy" id="2981726"/>
    <lineage>
        <taxon>Bacteria</taxon>
        <taxon>Bacillati</taxon>
        <taxon>Bacillota</taxon>
        <taxon>Clostridia</taxon>
        <taxon>Eubacteriales</taxon>
        <taxon>Oscillospiraceae</taxon>
        <taxon>Hominimerdicola</taxon>
    </lineage>
</organism>
<dbReference type="AlphaFoldDB" id="A0AAE3IIS9"/>
<gene>
    <name evidence="2" type="ORF">OCV57_13590</name>
</gene>
<feature type="signal peptide" evidence="1">
    <location>
        <begin position="1"/>
        <end position="20"/>
    </location>
</feature>
<evidence type="ECO:0008006" key="4">
    <source>
        <dbReference type="Google" id="ProtNLM"/>
    </source>
</evidence>
<feature type="chain" id="PRO_5042140453" description="Lipoprotein" evidence="1">
    <location>
        <begin position="21"/>
        <end position="224"/>
    </location>
</feature>
<protein>
    <recommendedName>
        <fullName evidence="4">Lipoprotein</fullName>
    </recommendedName>
</protein>
<evidence type="ECO:0000256" key="1">
    <source>
        <dbReference type="SAM" id="SignalP"/>
    </source>
</evidence>
<reference evidence="2 3" key="1">
    <citation type="journal article" date="2021" name="ISME Commun">
        <title>Automated analysis of genomic sequences facilitates high-throughput and comprehensive description of bacteria.</title>
        <authorList>
            <person name="Hitch T.C.A."/>
        </authorList>
    </citation>
    <scope>NUCLEOTIDE SEQUENCE [LARGE SCALE GENOMIC DNA]</scope>
    <source>
        <strain evidence="2 3">Sanger_31</strain>
    </source>
</reference>
<dbReference type="Proteomes" id="UP001208131">
    <property type="component" value="Unassembled WGS sequence"/>
</dbReference>
<sequence length="224" mass="24417">MKAKKLFAALAAGVMLVCSAGCSKKEESSGKFEYSSKDFLPFMVMVDGSKIDLTLSSAEINRKLGGSFARGTASNSSIVLVEKDEKTDKKGVTTKTFACNKPEINGAGFSTFNGLWANIDEASIDSTVSPNSIKVKGSDGLSYYWSYYMDGEEIDYSQVNFDGTDTADSYMQYQLKGMAADDYCKKKLIDGECSVYTGILFMTAEKQSYSCEISVSTLNSEEEK</sequence>
<evidence type="ECO:0000313" key="3">
    <source>
        <dbReference type="Proteomes" id="UP001208131"/>
    </source>
</evidence>
<keyword evidence="1" id="KW-0732">Signal</keyword>
<evidence type="ECO:0000313" key="2">
    <source>
        <dbReference type="EMBL" id="MCU6706946.1"/>
    </source>
</evidence>
<name>A0AAE3IIS9_9FIRM</name>
<proteinExistence type="predicted"/>
<comment type="caution">
    <text evidence="2">The sequence shown here is derived from an EMBL/GenBank/DDBJ whole genome shotgun (WGS) entry which is preliminary data.</text>
</comment>
<dbReference type="EMBL" id="JAOQJZ010000020">
    <property type="protein sequence ID" value="MCU6706946.1"/>
    <property type="molecule type" value="Genomic_DNA"/>
</dbReference>
<keyword evidence="3" id="KW-1185">Reference proteome</keyword>